<dbReference type="SMART" id="SM00267">
    <property type="entry name" value="GGDEF"/>
    <property type="match status" value="1"/>
</dbReference>
<dbReference type="EMBL" id="AYOZ01000014">
    <property type="protein sequence ID" value="ETI60379.1"/>
    <property type="molecule type" value="Genomic_DNA"/>
</dbReference>
<dbReference type="AlphaFoldDB" id="W1RXH3"/>
<feature type="domain" description="GGDEF" evidence="5">
    <location>
        <begin position="212"/>
        <end position="341"/>
    </location>
</feature>
<dbReference type="EC" id="2.7.7.65" evidence="2"/>
<evidence type="ECO:0000313" key="7">
    <source>
        <dbReference type="Proteomes" id="UP000018857"/>
    </source>
</evidence>
<evidence type="ECO:0000256" key="1">
    <source>
        <dbReference type="ARBA" id="ARBA00001946"/>
    </source>
</evidence>
<protein>
    <recommendedName>
        <fullName evidence="2">diguanylate cyclase</fullName>
        <ecNumber evidence="2">2.7.7.65</ecNumber>
    </recommendedName>
</protein>
<dbReference type="Pfam" id="PF00990">
    <property type="entry name" value="GGDEF"/>
    <property type="match status" value="1"/>
</dbReference>
<dbReference type="GO" id="GO:0043709">
    <property type="term" value="P:cell adhesion involved in single-species biofilm formation"/>
    <property type="evidence" value="ECO:0007669"/>
    <property type="project" value="TreeGrafter"/>
</dbReference>
<dbReference type="InterPro" id="IPR043128">
    <property type="entry name" value="Rev_trsase/Diguanyl_cyclase"/>
</dbReference>
<feature type="transmembrane region" description="Helical" evidence="4">
    <location>
        <begin position="145"/>
        <end position="164"/>
    </location>
</feature>
<evidence type="ECO:0000256" key="2">
    <source>
        <dbReference type="ARBA" id="ARBA00012528"/>
    </source>
</evidence>
<feature type="transmembrane region" description="Helical" evidence="4">
    <location>
        <begin position="118"/>
        <end position="139"/>
    </location>
</feature>
<evidence type="ECO:0000259" key="5">
    <source>
        <dbReference type="PROSITE" id="PS50887"/>
    </source>
</evidence>
<dbReference type="Proteomes" id="UP000018857">
    <property type="component" value="Unassembled WGS sequence"/>
</dbReference>
<keyword evidence="4" id="KW-1133">Transmembrane helix</keyword>
<dbReference type="Gene3D" id="3.30.70.270">
    <property type="match status" value="1"/>
</dbReference>
<dbReference type="GO" id="GO:0005886">
    <property type="term" value="C:plasma membrane"/>
    <property type="evidence" value="ECO:0007669"/>
    <property type="project" value="TreeGrafter"/>
</dbReference>
<dbReference type="InterPro" id="IPR048435">
    <property type="entry name" value="MASE6"/>
</dbReference>
<keyword evidence="4" id="KW-0812">Transmembrane</keyword>
<proteinExistence type="predicted"/>
<comment type="cofactor">
    <cofactor evidence="1">
        <name>Mg(2+)</name>
        <dbReference type="ChEBI" id="CHEBI:18420"/>
    </cofactor>
</comment>
<evidence type="ECO:0000313" key="6">
    <source>
        <dbReference type="EMBL" id="ETI60379.1"/>
    </source>
</evidence>
<evidence type="ECO:0000256" key="4">
    <source>
        <dbReference type="SAM" id="Phobius"/>
    </source>
</evidence>
<dbReference type="STRING" id="1208321.D104_09335"/>
<dbReference type="Pfam" id="PF20966">
    <property type="entry name" value="MASE6"/>
    <property type="match status" value="1"/>
</dbReference>
<keyword evidence="4" id="KW-0472">Membrane</keyword>
<dbReference type="PROSITE" id="PS50887">
    <property type="entry name" value="GGDEF"/>
    <property type="match status" value="1"/>
</dbReference>
<feature type="transmembrane region" description="Helical" evidence="4">
    <location>
        <begin position="20"/>
        <end position="38"/>
    </location>
</feature>
<dbReference type="FunFam" id="3.30.70.270:FF:000001">
    <property type="entry name" value="Diguanylate cyclase domain protein"/>
    <property type="match status" value="1"/>
</dbReference>
<dbReference type="RefSeq" id="WP_024024001.1">
    <property type="nucleotide sequence ID" value="NZ_AYOZ01000014.1"/>
</dbReference>
<comment type="catalytic activity">
    <reaction evidence="3">
        <text>2 GTP = 3',3'-c-di-GMP + 2 diphosphate</text>
        <dbReference type="Rhea" id="RHEA:24898"/>
        <dbReference type="ChEBI" id="CHEBI:33019"/>
        <dbReference type="ChEBI" id="CHEBI:37565"/>
        <dbReference type="ChEBI" id="CHEBI:58805"/>
        <dbReference type="EC" id="2.7.7.65"/>
    </reaction>
</comment>
<feature type="transmembrane region" description="Helical" evidence="4">
    <location>
        <begin position="45"/>
        <end position="64"/>
    </location>
</feature>
<comment type="caution">
    <text evidence="6">The sequence shown here is derived from an EMBL/GenBank/DDBJ whole genome shotgun (WGS) entry which is preliminary data.</text>
</comment>
<gene>
    <name evidence="6" type="ORF">D104_09335</name>
</gene>
<dbReference type="SUPFAM" id="SSF55073">
    <property type="entry name" value="Nucleotide cyclase"/>
    <property type="match status" value="1"/>
</dbReference>
<sequence>MNKQFPIYHWFNNDLFNETFFKGFLSIIGATCFIFININLLVGHYIVALIEAILLILTVCIWFIPKNWRYYRWAILFYISFIFIGILTSLVYSPLFSGRQVWVLIFPMSAYLMLGRKIAVWLTGICLVLVAIILCWRFYADYPAQLPGVVINLCFAYLFLWGLSHAGDKIHKKMLKALMIVAATDPLTGLANRRNMSLKYEQQLELAKEGEDGLAFVLIDLDHFKRVNDRYGHDVGDALLVDFANRLRAHVEDSEQLFRLGGEEFCVLLPVMQSKAWALAFCQYVDSTAFDFEGQDIHYTVSIGVSASNKDGGDFKDLYSIADQRLYKAKDRGRNCVVAEG</sequence>
<name>W1RXH3_9GAMM</name>
<accession>W1RXH3</accession>
<dbReference type="NCBIfam" id="TIGR00254">
    <property type="entry name" value="GGDEF"/>
    <property type="match status" value="1"/>
</dbReference>
<dbReference type="GO" id="GO:1902201">
    <property type="term" value="P:negative regulation of bacterial-type flagellum-dependent cell motility"/>
    <property type="evidence" value="ECO:0007669"/>
    <property type="project" value="TreeGrafter"/>
</dbReference>
<organism evidence="6 7">
    <name type="scientific">Marinomonas profundimaris</name>
    <dbReference type="NCBI Taxonomy" id="1208321"/>
    <lineage>
        <taxon>Bacteria</taxon>
        <taxon>Pseudomonadati</taxon>
        <taxon>Pseudomonadota</taxon>
        <taxon>Gammaproteobacteria</taxon>
        <taxon>Oceanospirillales</taxon>
        <taxon>Oceanospirillaceae</taxon>
        <taxon>Marinomonas</taxon>
    </lineage>
</organism>
<reference evidence="6 7" key="1">
    <citation type="journal article" date="2014" name="Genome Announc.">
        <title>Draft Genome Sequence of Marinomonas sp. Strain D104, a Polycyclic Aromatic Hydrocarbon-Degrading Bacterium from the Deep-Sea Sediment of the Arctic Ocean.</title>
        <authorList>
            <person name="Dong C."/>
            <person name="Bai X."/>
            <person name="Lai Q."/>
            <person name="Xie Y."/>
            <person name="Chen X."/>
            <person name="Shao Z."/>
        </authorList>
    </citation>
    <scope>NUCLEOTIDE SEQUENCE [LARGE SCALE GENOMIC DNA]</scope>
    <source>
        <strain evidence="6 7">D104</strain>
    </source>
</reference>
<dbReference type="eggNOG" id="COG2199">
    <property type="taxonomic scope" value="Bacteria"/>
</dbReference>
<feature type="transmembrane region" description="Helical" evidence="4">
    <location>
        <begin position="70"/>
        <end position="97"/>
    </location>
</feature>
<dbReference type="InterPro" id="IPR000160">
    <property type="entry name" value="GGDEF_dom"/>
</dbReference>
<dbReference type="GO" id="GO:0052621">
    <property type="term" value="F:diguanylate cyclase activity"/>
    <property type="evidence" value="ECO:0007669"/>
    <property type="project" value="UniProtKB-EC"/>
</dbReference>
<keyword evidence="7" id="KW-1185">Reference proteome</keyword>
<dbReference type="InterPro" id="IPR029787">
    <property type="entry name" value="Nucleotide_cyclase"/>
</dbReference>
<dbReference type="PANTHER" id="PTHR45138:SF9">
    <property type="entry name" value="DIGUANYLATE CYCLASE DGCM-RELATED"/>
    <property type="match status" value="1"/>
</dbReference>
<dbReference type="InterPro" id="IPR050469">
    <property type="entry name" value="Diguanylate_Cyclase"/>
</dbReference>
<dbReference type="PANTHER" id="PTHR45138">
    <property type="entry name" value="REGULATORY COMPONENTS OF SENSORY TRANSDUCTION SYSTEM"/>
    <property type="match status" value="1"/>
</dbReference>
<dbReference type="PATRIC" id="fig|1208321.3.peg.1857"/>
<dbReference type="CDD" id="cd01949">
    <property type="entry name" value="GGDEF"/>
    <property type="match status" value="1"/>
</dbReference>
<evidence type="ECO:0000256" key="3">
    <source>
        <dbReference type="ARBA" id="ARBA00034247"/>
    </source>
</evidence>